<accession>A0ABT7HAK8</accession>
<feature type="domain" description="DUF4136" evidence="2">
    <location>
        <begin position="20"/>
        <end position="172"/>
    </location>
</feature>
<keyword evidence="4" id="KW-1185">Reference proteome</keyword>
<dbReference type="Proteomes" id="UP001223547">
    <property type="component" value="Unassembled WGS sequence"/>
</dbReference>
<evidence type="ECO:0000313" key="3">
    <source>
        <dbReference type="EMBL" id="MDK9557067.1"/>
    </source>
</evidence>
<organism evidence="3 4">
    <name type="scientific">Marinobacter albus</name>
    <dbReference type="NCBI Taxonomy" id="3030833"/>
    <lineage>
        <taxon>Bacteria</taxon>
        <taxon>Pseudomonadati</taxon>
        <taxon>Pseudomonadota</taxon>
        <taxon>Gammaproteobacteria</taxon>
        <taxon>Pseudomonadales</taxon>
        <taxon>Marinobacteraceae</taxon>
        <taxon>Marinobacter</taxon>
    </lineage>
</organism>
<gene>
    <name evidence="3" type="ORF">QQF73_05460</name>
</gene>
<proteinExistence type="predicted"/>
<dbReference type="EMBL" id="JASSQD010000001">
    <property type="protein sequence ID" value="MDK9557067.1"/>
    <property type="molecule type" value="Genomic_DNA"/>
</dbReference>
<reference evidence="3 4" key="1">
    <citation type="submission" date="2023-05" db="EMBL/GenBank/DDBJ databases">
        <title>Marinobacter albus sp. nov., a marine bacterium isolated from sand in a coastal intertidal zone of huludao.</title>
        <authorList>
            <person name="Deng T."/>
        </authorList>
    </citation>
    <scope>NUCLEOTIDE SEQUENCE [LARGE SCALE GENOMIC DNA]</scope>
    <source>
        <strain evidence="3 4">M216</strain>
    </source>
</reference>
<evidence type="ECO:0000259" key="2">
    <source>
        <dbReference type="Pfam" id="PF13590"/>
    </source>
</evidence>
<feature type="signal peptide" evidence="1">
    <location>
        <begin position="1"/>
        <end position="22"/>
    </location>
</feature>
<dbReference type="PROSITE" id="PS51257">
    <property type="entry name" value="PROKAR_LIPOPROTEIN"/>
    <property type="match status" value="1"/>
</dbReference>
<keyword evidence="1" id="KW-0732">Signal</keyword>
<dbReference type="Pfam" id="PF13590">
    <property type="entry name" value="DUF4136"/>
    <property type="match status" value="1"/>
</dbReference>
<evidence type="ECO:0000256" key="1">
    <source>
        <dbReference type="SAM" id="SignalP"/>
    </source>
</evidence>
<sequence length="175" mass="19248">MRFLMISALVLALAGCAGNVVTDYNSSAVFGNYASWAFAQNAGSGAFVSLDGSRVQSAIERELKRKAMRKVPADEADLLANWKIVEEDRLEQTGVGLGFGYGWSNFGWGISAPPPVREVTEGKLVVELVDTEINEVVWRAASRRYLTEHQSPETRSELIDEVVSEMFSKYPPGIE</sequence>
<protein>
    <submittedName>
        <fullName evidence="3">DUF4136 domain-containing protein</fullName>
    </submittedName>
</protein>
<dbReference type="Gene3D" id="3.30.160.670">
    <property type="match status" value="1"/>
</dbReference>
<evidence type="ECO:0000313" key="4">
    <source>
        <dbReference type="Proteomes" id="UP001223547"/>
    </source>
</evidence>
<dbReference type="InterPro" id="IPR025411">
    <property type="entry name" value="DUF4136"/>
</dbReference>
<name>A0ABT7HAK8_9GAMM</name>
<feature type="chain" id="PRO_5045096463" evidence="1">
    <location>
        <begin position="23"/>
        <end position="175"/>
    </location>
</feature>
<dbReference type="RefSeq" id="WP_285367538.1">
    <property type="nucleotide sequence ID" value="NZ_JASSQD010000001.1"/>
</dbReference>
<comment type="caution">
    <text evidence="3">The sequence shown here is derived from an EMBL/GenBank/DDBJ whole genome shotgun (WGS) entry which is preliminary data.</text>
</comment>